<reference evidence="1 2" key="2">
    <citation type="journal article" date="2022" name="Mol. Ecol. Resour.">
        <title>The genomes of chicory, endive, great burdock and yacon provide insights into Asteraceae paleo-polyploidization history and plant inulin production.</title>
        <authorList>
            <person name="Fan W."/>
            <person name="Wang S."/>
            <person name="Wang H."/>
            <person name="Wang A."/>
            <person name="Jiang F."/>
            <person name="Liu H."/>
            <person name="Zhao H."/>
            <person name="Xu D."/>
            <person name="Zhang Y."/>
        </authorList>
    </citation>
    <scope>NUCLEOTIDE SEQUENCE [LARGE SCALE GENOMIC DNA]</scope>
    <source>
        <strain evidence="2">cv. Punajuju</strain>
        <tissue evidence="1">Leaves</tissue>
    </source>
</reference>
<name>A0ACB9CW86_CICIN</name>
<evidence type="ECO:0000313" key="1">
    <source>
        <dbReference type="EMBL" id="KAI3738511.1"/>
    </source>
</evidence>
<reference evidence="2" key="1">
    <citation type="journal article" date="2022" name="Mol. Ecol. Resour.">
        <title>The genomes of chicory, endive, great burdock and yacon provide insights into Asteraceae palaeo-polyploidization history and plant inulin production.</title>
        <authorList>
            <person name="Fan W."/>
            <person name="Wang S."/>
            <person name="Wang H."/>
            <person name="Wang A."/>
            <person name="Jiang F."/>
            <person name="Liu H."/>
            <person name="Zhao H."/>
            <person name="Xu D."/>
            <person name="Zhang Y."/>
        </authorList>
    </citation>
    <scope>NUCLEOTIDE SEQUENCE [LARGE SCALE GENOMIC DNA]</scope>
    <source>
        <strain evidence="2">cv. Punajuju</strain>
    </source>
</reference>
<proteinExistence type="predicted"/>
<protein>
    <submittedName>
        <fullName evidence="1">Uncharacterized protein</fullName>
    </submittedName>
</protein>
<gene>
    <name evidence="1" type="ORF">L2E82_28545</name>
</gene>
<dbReference type="EMBL" id="CM042013">
    <property type="protein sequence ID" value="KAI3738511.1"/>
    <property type="molecule type" value="Genomic_DNA"/>
</dbReference>
<dbReference type="Proteomes" id="UP001055811">
    <property type="component" value="Linkage Group LG05"/>
</dbReference>
<accession>A0ACB9CW86</accession>
<sequence length="151" mass="16063">MGVGVGVGVGVDMSMSMGMGMSMGIGRGRGVSVGVVGKQCLVGWRVSVYVSEKDRPRPQFKSLRLRQPPAPPHSIPATSSPFNSSDLRFRTYFITRFAAAAEISYEEDTFSSPSSSLSSDGLEISSLGISQEIVTALAKKGITKLFPIQVT</sequence>
<comment type="caution">
    <text evidence="1">The sequence shown here is derived from an EMBL/GenBank/DDBJ whole genome shotgun (WGS) entry which is preliminary data.</text>
</comment>
<keyword evidence="2" id="KW-1185">Reference proteome</keyword>
<evidence type="ECO:0000313" key="2">
    <source>
        <dbReference type="Proteomes" id="UP001055811"/>
    </source>
</evidence>
<organism evidence="1 2">
    <name type="scientific">Cichorium intybus</name>
    <name type="common">Chicory</name>
    <dbReference type="NCBI Taxonomy" id="13427"/>
    <lineage>
        <taxon>Eukaryota</taxon>
        <taxon>Viridiplantae</taxon>
        <taxon>Streptophyta</taxon>
        <taxon>Embryophyta</taxon>
        <taxon>Tracheophyta</taxon>
        <taxon>Spermatophyta</taxon>
        <taxon>Magnoliopsida</taxon>
        <taxon>eudicotyledons</taxon>
        <taxon>Gunneridae</taxon>
        <taxon>Pentapetalae</taxon>
        <taxon>asterids</taxon>
        <taxon>campanulids</taxon>
        <taxon>Asterales</taxon>
        <taxon>Asteraceae</taxon>
        <taxon>Cichorioideae</taxon>
        <taxon>Cichorieae</taxon>
        <taxon>Cichoriinae</taxon>
        <taxon>Cichorium</taxon>
    </lineage>
</organism>